<evidence type="ECO:0000256" key="4">
    <source>
        <dbReference type="ARBA" id="ARBA00023163"/>
    </source>
</evidence>
<evidence type="ECO:0000256" key="7">
    <source>
        <dbReference type="SAM" id="MobiDB-lite"/>
    </source>
</evidence>
<comment type="subcellular location">
    <subcellularLocation>
        <location evidence="1 6">Nucleus</location>
    </subcellularLocation>
</comment>
<name>A0A8S0U0T7_OLEEU</name>
<comment type="caution">
    <text evidence="9">The sequence shown here is derived from an EMBL/GenBank/DDBJ whole genome shotgun (WGS) entry which is preliminary data.</text>
</comment>
<comment type="function">
    <text evidence="6">Transcriptional repressor that regulates multiple aspects of plant growth and development.</text>
</comment>
<evidence type="ECO:0000313" key="10">
    <source>
        <dbReference type="Proteomes" id="UP000594638"/>
    </source>
</evidence>
<dbReference type="InterPro" id="IPR038933">
    <property type="entry name" value="Ovate"/>
</dbReference>
<dbReference type="GO" id="GO:0045892">
    <property type="term" value="P:negative regulation of DNA-templated transcription"/>
    <property type="evidence" value="ECO:0007669"/>
    <property type="project" value="UniProtKB-UniRule"/>
</dbReference>
<feature type="domain" description="OVATE" evidence="8">
    <location>
        <begin position="345"/>
        <end position="404"/>
    </location>
</feature>
<accession>A0A8S0U0T7</accession>
<dbReference type="InterPro" id="IPR006458">
    <property type="entry name" value="Ovate_C"/>
</dbReference>
<evidence type="ECO:0000256" key="3">
    <source>
        <dbReference type="ARBA" id="ARBA00023015"/>
    </source>
</evidence>
<keyword evidence="10" id="KW-1185">Reference proteome</keyword>
<evidence type="ECO:0000256" key="6">
    <source>
        <dbReference type="RuleBase" id="RU367028"/>
    </source>
</evidence>
<dbReference type="PANTHER" id="PTHR33057">
    <property type="entry name" value="TRANSCRIPTION REPRESSOR OFP7-RELATED"/>
    <property type="match status" value="1"/>
</dbReference>
<dbReference type="Pfam" id="PF04844">
    <property type="entry name" value="Ovate"/>
    <property type="match status" value="1"/>
</dbReference>
<feature type="compositionally biased region" description="Basic and acidic residues" evidence="7">
    <location>
        <begin position="171"/>
        <end position="193"/>
    </location>
</feature>
<dbReference type="PANTHER" id="PTHR33057:SF82">
    <property type="entry name" value="TRANSCRIPTION REPRESSOR OFP5"/>
    <property type="match status" value="1"/>
</dbReference>
<feature type="compositionally biased region" description="Basic residues" evidence="7">
    <location>
        <begin position="160"/>
        <end position="170"/>
    </location>
</feature>
<evidence type="ECO:0000256" key="1">
    <source>
        <dbReference type="ARBA" id="ARBA00004123"/>
    </source>
</evidence>
<evidence type="ECO:0000256" key="5">
    <source>
        <dbReference type="ARBA" id="ARBA00023242"/>
    </source>
</evidence>
<dbReference type="EMBL" id="CACTIH010007382">
    <property type="protein sequence ID" value="CAA3011860.1"/>
    <property type="molecule type" value="Genomic_DNA"/>
</dbReference>
<dbReference type="OrthoDB" id="1928390at2759"/>
<dbReference type="NCBIfam" id="TIGR01568">
    <property type="entry name" value="A_thal_3678"/>
    <property type="match status" value="1"/>
</dbReference>
<dbReference type="Proteomes" id="UP000594638">
    <property type="component" value="Unassembled WGS sequence"/>
</dbReference>
<proteinExistence type="predicted"/>
<keyword evidence="3 6" id="KW-0805">Transcription regulation</keyword>
<sequence length="424" mass="50126">MKWGRKKSASPTTHCLALITRVFPASWLVKFKQNGVSFEPNSAQKKQKSKLKSPSLRSYECASWKEDRFCNMDDDVYWKLLFGEERIKARKSSRETNSVKYYSDDEHGFPTEMTTEDNQQFNDMALDTRKMKEIQHEMRNTWENHASRSKKGNGKATYKTLRRQAKKDRKSKNLKEKRAENERLPDEEKSSKSVEKDIFEIAEESRVVHWKEKDFVKPAASNSREKHGFFFPSSSARKFEKDSTFDDLNLEESNATSQEDFNLDRQQCEDKKIKDIISHIEPLRKSAYICRESPIRTKQKLKVYSPRTECKIRALEDIKKARMKSKKKTREKGFEGSTVFDNFAVVKCSFAPERDFRDSMVEMIREKRIREPDELEELLACYLTLNCDKYHDLIIKVFQQVWLLELNQEFVDLEIGNDRQIYDK</sequence>
<evidence type="ECO:0000313" key="9">
    <source>
        <dbReference type="EMBL" id="CAA3011860.1"/>
    </source>
</evidence>
<dbReference type="GO" id="GO:0005634">
    <property type="term" value="C:nucleus"/>
    <property type="evidence" value="ECO:0007669"/>
    <property type="project" value="UniProtKB-SubCell"/>
</dbReference>
<feature type="region of interest" description="Disordered" evidence="7">
    <location>
        <begin position="140"/>
        <end position="193"/>
    </location>
</feature>
<dbReference type="Gramene" id="OE9A078338T1">
    <property type="protein sequence ID" value="OE9A078338C1"/>
    <property type="gene ID" value="OE9A078338"/>
</dbReference>
<keyword evidence="5 6" id="KW-0539">Nucleus</keyword>
<evidence type="ECO:0000256" key="2">
    <source>
        <dbReference type="ARBA" id="ARBA00022491"/>
    </source>
</evidence>
<dbReference type="AlphaFoldDB" id="A0A8S0U0T7"/>
<reference evidence="9 10" key="1">
    <citation type="submission" date="2019-12" db="EMBL/GenBank/DDBJ databases">
        <authorList>
            <person name="Alioto T."/>
            <person name="Alioto T."/>
            <person name="Gomez Garrido J."/>
        </authorList>
    </citation>
    <scope>NUCLEOTIDE SEQUENCE [LARGE SCALE GENOMIC DNA]</scope>
</reference>
<organism evidence="9 10">
    <name type="scientific">Olea europaea subsp. europaea</name>
    <dbReference type="NCBI Taxonomy" id="158383"/>
    <lineage>
        <taxon>Eukaryota</taxon>
        <taxon>Viridiplantae</taxon>
        <taxon>Streptophyta</taxon>
        <taxon>Embryophyta</taxon>
        <taxon>Tracheophyta</taxon>
        <taxon>Spermatophyta</taxon>
        <taxon>Magnoliopsida</taxon>
        <taxon>eudicotyledons</taxon>
        <taxon>Gunneridae</taxon>
        <taxon>Pentapetalae</taxon>
        <taxon>asterids</taxon>
        <taxon>lamiids</taxon>
        <taxon>Lamiales</taxon>
        <taxon>Oleaceae</taxon>
        <taxon>Oleeae</taxon>
        <taxon>Olea</taxon>
    </lineage>
</organism>
<dbReference type="PROSITE" id="PS51754">
    <property type="entry name" value="OVATE"/>
    <property type="match status" value="1"/>
</dbReference>
<keyword evidence="2 6" id="KW-0678">Repressor</keyword>
<gene>
    <name evidence="9" type="ORF">OLEA9_A078338</name>
</gene>
<keyword evidence="4 6" id="KW-0804">Transcription</keyword>
<evidence type="ECO:0000259" key="8">
    <source>
        <dbReference type="PROSITE" id="PS51754"/>
    </source>
</evidence>
<protein>
    <recommendedName>
        <fullName evidence="6">Transcription repressor</fullName>
    </recommendedName>
    <alternativeName>
        <fullName evidence="6">Ovate family protein</fullName>
    </alternativeName>
</protein>